<dbReference type="AlphaFoldDB" id="A0A0F8XJY6"/>
<comment type="caution">
    <text evidence="1">The sequence shown here is derived from an EMBL/GenBank/DDBJ whole genome shotgun (WGS) entry which is preliminary data.</text>
</comment>
<evidence type="ECO:0000313" key="1">
    <source>
        <dbReference type="EMBL" id="KKK69243.1"/>
    </source>
</evidence>
<organism evidence="1">
    <name type="scientific">marine sediment metagenome</name>
    <dbReference type="NCBI Taxonomy" id="412755"/>
    <lineage>
        <taxon>unclassified sequences</taxon>
        <taxon>metagenomes</taxon>
        <taxon>ecological metagenomes</taxon>
    </lineage>
</organism>
<protein>
    <recommendedName>
        <fullName evidence="2">PIN domain-containing protein</fullName>
    </recommendedName>
</protein>
<reference evidence="1" key="1">
    <citation type="journal article" date="2015" name="Nature">
        <title>Complex archaea that bridge the gap between prokaryotes and eukaryotes.</title>
        <authorList>
            <person name="Spang A."/>
            <person name="Saw J.H."/>
            <person name="Jorgensen S.L."/>
            <person name="Zaremba-Niedzwiedzka K."/>
            <person name="Martijn J."/>
            <person name="Lind A.E."/>
            <person name="van Eijk R."/>
            <person name="Schleper C."/>
            <person name="Guy L."/>
            <person name="Ettema T.J."/>
        </authorList>
    </citation>
    <scope>NUCLEOTIDE SEQUENCE</scope>
</reference>
<dbReference type="EMBL" id="LAZR01058746">
    <property type="protein sequence ID" value="KKK69243.1"/>
    <property type="molecule type" value="Genomic_DNA"/>
</dbReference>
<proteinExistence type="predicted"/>
<name>A0A0F8XJY6_9ZZZZ</name>
<evidence type="ECO:0008006" key="2">
    <source>
        <dbReference type="Google" id="ProtNLM"/>
    </source>
</evidence>
<accession>A0A0F8XJY6</accession>
<sequence>MILKDWMSKTNIVIDSGVLLEYYKLLLEVSKKNNVKERFKLFSDFLENKKLYVVPQVFAEIYSLLKRDAKKMESKLSYWLGKLRAHFSYLIEIHISKDDILEDNSFLKFGFTDIALSKVIHKDWIFLSNDQSLINLCNFEGLEAHHIEEIYFL</sequence>
<gene>
    <name evidence="1" type="ORF">LCGC14_2935990</name>
</gene>